<dbReference type="InterPro" id="IPR001375">
    <property type="entry name" value="Peptidase_S9_cat"/>
</dbReference>
<reference evidence="2 3" key="1">
    <citation type="submission" date="2016-10" db="EMBL/GenBank/DDBJ databases">
        <authorList>
            <person name="Varghese N."/>
            <person name="Submissions S."/>
        </authorList>
    </citation>
    <scope>NUCLEOTIDE SEQUENCE [LARGE SCALE GENOMIC DNA]</scope>
    <source>
        <strain evidence="2 3">CGMCC 1.6501</strain>
    </source>
</reference>
<dbReference type="InterPro" id="IPR053145">
    <property type="entry name" value="AB_hydrolase_Est10"/>
</dbReference>
<dbReference type="Proteomes" id="UP000183090">
    <property type="component" value="Unassembled WGS sequence"/>
</dbReference>
<dbReference type="PANTHER" id="PTHR43265:SF1">
    <property type="entry name" value="ESTERASE ESTD"/>
    <property type="match status" value="1"/>
</dbReference>
<evidence type="ECO:0000313" key="3">
    <source>
        <dbReference type="Proteomes" id="UP000183090"/>
    </source>
</evidence>
<evidence type="ECO:0000259" key="1">
    <source>
        <dbReference type="Pfam" id="PF00326"/>
    </source>
</evidence>
<feature type="domain" description="Peptidase S9 prolyl oligopeptidase catalytic" evidence="1">
    <location>
        <begin position="84"/>
        <end position="265"/>
    </location>
</feature>
<sequence>MESKLNISNEFYNIPAVLNIPETKTEFSPGVILCHGTGSQKNEVGDLFVNLAEKLAGVGIASVRFDFAGCGDSEADQKDLTFYGEVSDTEKVYEYMIGHERIDSERIGILGFSQGARVMTEFLGGHADSITAAVSLSGACHNGRGVFNGWFERYHDEIEEKGYATIPMGWREDLILSKTWFDEIEASNPMDEISKYEGNILAVAGTEDVLVPYQHAHEIIDTCRHARVRDMKIVKDADHIFNCLDPESSKDEYVLDTTVDWIKRHI</sequence>
<evidence type="ECO:0000313" key="2">
    <source>
        <dbReference type="EMBL" id="SFK88724.1"/>
    </source>
</evidence>
<organism evidence="2 3">
    <name type="scientific">Salinicoccus halodurans</name>
    <dbReference type="NCBI Taxonomy" id="407035"/>
    <lineage>
        <taxon>Bacteria</taxon>
        <taxon>Bacillati</taxon>
        <taxon>Bacillota</taxon>
        <taxon>Bacilli</taxon>
        <taxon>Bacillales</taxon>
        <taxon>Staphylococcaceae</taxon>
        <taxon>Salinicoccus</taxon>
    </lineage>
</organism>
<dbReference type="PANTHER" id="PTHR43265">
    <property type="entry name" value="ESTERASE ESTD"/>
    <property type="match status" value="1"/>
</dbReference>
<dbReference type="AlphaFoldDB" id="A0AA94KX18"/>
<dbReference type="Pfam" id="PF00326">
    <property type="entry name" value="Peptidase_S9"/>
    <property type="match status" value="1"/>
</dbReference>
<dbReference type="EMBL" id="FOTB01000005">
    <property type="protein sequence ID" value="SFK88724.1"/>
    <property type="molecule type" value="Genomic_DNA"/>
</dbReference>
<comment type="caution">
    <text evidence="2">The sequence shown here is derived from an EMBL/GenBank/DDBJ whole genome shotgun (WGS) entry which is preliminary data.</text>
</comment>
<dbReference type="RefSeq" id="WP_052749896.1">
    <property type="nucleotide sequence ID" value="NZ_CP011366.1"/>
</dbReference>
<dbReference type="GO" id="GO:0006508">
    <property type="term" value="P:proteolysis"/>
    <property type="evidence" value="ECO:0007669"/>
    <property type="project" value="InterPro"/>
</dbReference>
<proteinExistence type="predicted"/>
<dbReference type="SUPFAM" id="SSF53474">
    <property type="entry name" value="alpha/beta-Hydrolases"/>
    <property type="match status" value="1"/>
</dbReference>
<dbReference type="GO" id="GO:0008236">
    <property type="term" value="F:serine-type peptidase activity"/>
    <property type="evidence" value="ECO:0007669"/>
    <property type="project" value="InterPro"/>
</dbReference>
<protein>
    <recommendedName>
        <fullName evidence="1">Peptidase S9 prolyl oligopeptidase catalytic domain-containing protein</fullName>
    </recommendedName>
</protein>
<dbReference type="Gene3D" id="3.40.50.1820">
    <property type="entry name" value="alpha/beta hydrolase"/>
    <property type="match status" value="1"/>
</dbReference>
<accession>A0AA94KX18</accession>
<gene>
    <name evidence="2" type="ORF">SAMN05216235_2261</name>
</gene>
<dbReference type="GO" id="GO:0052689">
    <property type="term" value="F:carboxylic ester hydrolase activity"/>
    <property type="evidence" value="ECO:0007669"/>
    <property type="project" value="TreeGrafter"/>
</dbReference>
<dbReference type="InterPro" id="IPR029058">
    <property type="entry name" value="AB_hydrolase_fold"/>
</dbReference>
<name>A0AA94KX18_9STAP</name>